<evidence type="ECO:0000313" key="1">
    <source>
        <dbReference type="EMBL" id="MBX55552.1"/>
    </source>
</evidence>
<accession>A0A2P2PLE5</accession>
<dbReference type="EMBL" id="GGEC01075068">
    <property type="protein sequence ID" value="MBX55552.1"/>
    <property type="molecule type" value="Transcribed_RNA"/>
</dbReference>
<proteinExistence type="predicted"/>
<name>A0A2P2PLE5_RHIMU</name>
<organism evidence="1">
    <name type="scientific">Rhizophora mucronata</name>
    <name type="common">Asiatic mangrove</name>
    <dbReference type="NCBI Taxonomy" id="61149"/>
    <lineage>
        <taxon>Eukaryota</taxon>
        <taxon>Viridiplantae</taxon>
        <taxon>Streptophyta</taxon>
        <taxon>Embryophyta</taxon>
        <taxon>Tracheophyta</taxon>
        <taxon>Spermatophyta</taxon>
        <taxon>Magnoliopsida</taxon>
        <taxon>eudicotyledons</taxon>
        <taxon>Gunneridae</taxon>
        <taxon>Pentapetalae</taxon>
        <taxon>rosids</taxon>
        <taxon>fabids</taxon>
        <taxon>Malpighiales</taxon>
        <taxon>Rhizophoraceae</taxon>
        <taxon>Rhizophora</taxon>
    </lineage>
</organism>
<protein>
    <submittedName>
        <fullName evidence="1">Uncharacterized protein</fullName>
    </submittedName>
</protein>
<dbReference type="AlphaFoldDB" id="A0A2P2PLE5"/>
<reference evidence="1" key="1">
    <citation type="submission" date="2018-02" db="EMBL/GenBank/DDBJ databases">
        <title>Rhizophora mucronata_Transcriptome.</title>
        <authorList>
            <person name="Meera S.P."/>
            <person name="Sreeshan A."/>
            <person name="Augustine A."/>
        </authorList>
    </citation>
    <scope>NUCLEOTIDE SEQUENCE</scope>
    <source>
        <tissue evidence="1">Leaf</tissue>
    </source>
</reference>
<sequence>MIPKTHVLICNWNWKFQKMGLLCCFTIRCGYEPPI</sequence>